<sequence length="258" mass="27222">MKMVTAGDIYDFLNVCAPFETAMSFDNAGFLVGERQAPVSAVLLALDITPKVVGEAARLGAELIISHHPVIFQPLRRMGPRDVPYLLAQHGIGAICAHTNLDLAPGGVNTCLAEALGLSDIRGLKPYGANGLWEGLVGTLPRGDSPLEFAQYVKTALGCGGLKYVDGGKPVRTVALCGGAGADLLEDAAQAGADAFVTADTKHHQLLLAKQLGVTLVDAGHFNTEDVVILPLKANLQEQFPTVHFQKSEVLCDPAQYL</sequence>
<evidence type="ECO:0000256" key="1">
    <source>
        <dbReference type="ARBA" id="ARBA00006964"/>
    </source>
</evidence>
<dbReference type="Proteomes" id="UP000754750">
    <property type="component" value="Unassembled WGS sequence"/>
</dbReference>
<keyword evidence="3 4" id="KW-0479">Metal-binding</keyword>
<accession>A0A928Q1A6</accession>
<dbReference type="Gene3D" id="3.40.1390.30">
    <property type="entry name" value="NIF3 (NGG1p interacting factor 3)-like"/>
    <property type="match status" value="2"/>
</dbReference>
<reference evidence="5" key="1">
    <citation type="submission" date="2019-04" db="EMBL/GenBank/DDBJ databases">
        <title>Evolution of Biomass-Degrading Anaerobic Consortia Revealed by Metagenomics.</title>
        <authorList>
            <person name="Peng X."/>
        </authorList>
    </citation>
    <scope>NUCLEOTIDE SEQUENCE</scope>
    <source>
        <strain evidence="5">SIG551</strain>
    </source>
</reference>
<dbReference type="AlphaFoldDB" id="A0A928Q1A6"/>
<dbReference type="FunFam" id="3.40.1390.30:FF:000001">
    <property type="entry name" value="GTP cyclohydrolase 1 type 2"/>
    <property type="match status" value="1"/>
</dbReference>
<organism evidence="5 6">
    <name type="scientific">Faecalispora sporosphaeroides</name>
    <dbReference type="NCBI Taxonomy" id="1549"/>
    <lineage>
        <taxon>Bacteria</taxon>
        <taxon>Bacillati</taxon>
        <taxon>Bacillota</taxon>
        <taxon>Clostridia</taxon>
        <taxon>Eubacteriales</taxon>
        <taxon>Oscillospiraceae</taxon>
        <taxon>Faecalispora</taxon>
    </lineage>
</organism>
<dbReference type="EMBL" id="SVNY01000001">
    <property type="protein sequence ID" value="MBE6831974.1"/>
    <property type="molecule type" value="Genomic_DNA"/>
</dbReference>
<dbReference type="Pfam" id="PF01784">
    <property type="entry name" value="DUF34_NIF3"/>
    <property type="match status" value="1"/>
</dbReference>
<comment type="caution">
    <text evidence="5">The sequence shown here is derived from an EMBL/GenBank/DDBJ whole genome shotgun (WGS) entry which is preliminary data.</text>
</comment>
<evidence type="ECO:0000256" key="3">
    <source>
        <dbReference type="ARBA" id="ARBA00022723"/>
    </source>
</evidence>
<evidence type="ECO:0000313" key="5">
    <source>
        <dbReference type="EMBL" id="MBE6831974.1"/>
    </source>
</evidence>
<dbReference type="GO" id="GO:0046872">
    <property type="term" value="F:metal ion binding"/>
    <property type="evidence" value="ECO:0007669"/>
    <property type="project" value="UniProtKB-KW"/>
</dbReference>
<feature type="binding site" evidence="4">
    <location>
        <position position="67"/>
    </location>
    <ligand>
        <name>a divalent metal cation</name>
        <dbReference type="ChEBI" id="CHEBI:60240"/>
        <label>1</label>
    </ligand>
</feature>
<protein>
    <recommendedName>
        <fullName evidence="2">GTP cyclohydrolase 1 type 2 homolog</fullName>
    </recommendedName>
</protein>
<dbReference type="PANTHER" id="PTHR13799:SF14">
    <property type="entry name" value="GTP CYCLOHYDROLASE 1 TYPE 2 HOMOLOG"/>
    <property type="match status" value="1"/>
</dbReference>
<dbReference type="InterPro" id="IPR036069">
    <property type="entry name" value="DUF34/NIF3_sf"/>
</dbReference>
<dbReference type="SUPFAM" id="SSF102705">
    <property type="entry name" value="NIF3 (NGG1p interacting factor 3)-like"/>
    <property type="match status" value="1"/>
</dbReference>
<evidence type="ECO:0000256" key="4">
    <source>
        <dbReference type="PIRSR" id="PIRSR602678-1"/>
    </source>
</evidence>
<feature type="binding site" evidence="4">
    <location>
        <position position="225"/>
    </location>
    <ligand>
        <name>a divalent metal cation</name>
        <dbReference type="ChEBI" id="CHEBI:60240"/>
        <label>1</label>
    </ligand>
</feature>
<name>A0A928Q1A6_9FIRM</name>
<dbReference type="NCBIfam" id="TIGR00486">
    <property type="entry name" value="YbgI_SA1388"/>
    <property type="match status" value="1"/>
</dbReference>
<gene>
    <name evidence="5" type="ORF">E7512_00045</name>
</gene>
<feature type="binding site" evidence="4">
    <location>
        <position position="68"/>
    </location>
    <ligand>
        <name>a divalent metal cation</name>
        <dbReference type="ChEBI" id="CHEBI:60240"/>
        <label>1</label>
    </ligand>
</feature>
<proteinExistence type="inferred from homology"/>
<dbReference type="GO" id="GO:0005737">
    <property type="term" value="C:cytoplasm"/>
    <property type="evidence" value="ECO:0007669"/>
    <property type="project" value="TreeGrafter"/>
</dbReference>
<dbReference type="PANTHER" id="PTHR13799">
    <property type="entry name" value="NGG1 INTERACTING FACTOR 3"/>
    <property type="match status" value="1"/>
</dbReference>
<feature type="binding site" evidence="4">
    <location>
        <position position="102"/>
    </location>
    <ligand>
        <name>a divalent metal cation</name>
        <dbReference type="ChEBI" id="CHEBI:60240"/>
        <label>1</label>
    </ligand>
</feature>
<dbReference type="InterPro" id="IPR002678">
    <property type="entry name" value="DUF34/NIF3"/>
</dbReference>
<dbReference type="RefSeq" id="WP_020073215.1">
    <property type="nucleotide sequence ID" value="NZ_JBKWRC010000001.1"/>
</dbReference>
<comment type="similarity">
    <text evidence="1">Belongs to the GTP cyclohydrolase I type 2/NIF3 family.</text>
</comment>
<feature type="binding site" evidence="4">
    <location>
        <position position="221"/>
    </location>
    <ligand>
        <name>a divalent metal cation</name>
        <dbReference type="ChEBI" id="CHEBI:60240"/>
        <label>1</label>
    </ligand>
</feature>
<evidence type="ECO:0000313" key="6">
    <source>
        <dbReference type="Proteomes" id="UP000754750"/>
    </source>
</evidence>
<evidence type="ECO:0000256" key="2">
    <source>
        <dbReference type="ARBA" id="ARBA00022112"/>
    </source>
</evidence>